<dbReference type="Pfam" id="PF13185">
    <property type="entry name" value="GAF_2"/>
    <property type="match status" value="1"/>
</dbReference>
<dbReference type="InterPro" id="IPR036097">
    <property type="entry name" value="HisK_dim/P_sf"/>
</dbReference>
<evidence type="ECO:0000256" key="1">
    <source>
        <dbReference type="ARBA" id="ARBA00000085"/>
    </source>
</evidence>
<dbReference type="SUPFAM" id="SSF55785">
    <property type="entry name" value="PYP-like sensor domain (PAS domain)"/>
    <property type="match status" value="3"/>
</dbReference>
<evidence type="ECO:0000256" key="4">
    <source>
        <dbReference type="ARBA" id="ARBA00022679"/>
    </source>
</evidence>
<dbReference type="Pfam" id="PF08447">
    <property type="entry name" value="PAS_3"/>
    <property type="match status" value="2"/>
</dbReference>
<dbReference type="SUPFAM" id="SSF55781">
    <property type="entry name" value="GAF domain-like"/>
    <property type="match status" value="1"/>
</dbReference>
<feature type="domain" description="PAC" evidence="9">
    <location>
        <begin position="273"/>
        <end position="326"/>
    </location>
</feature>
<dbReference type="PANTHER" id="PTHR43304:SF1">
    <property type="entry name" value="PAC DOMAIN-CONTAINING PROTEIN"/>
    <property type="match status" value="1"/>
</dbReference>
<evidence type="ECO:0000259" key="7">
    <source>
        <dbReference type="PROSITE" id="PS50109"/>
    </source>
</evidence>
<organism evidence="10">
    <name type="scientific">Edaphobacter paludis</name>
    <dbReference type="NCBI Taxonomy" id="3035702"/>
    <lineage>
        <taxon>Bacteria</taxon>
        <taxon>Pseudomonadati</taxon>
        <taxon>Acidobacteriota</taxon>
        <taxon>Terriglobia</taxon>
        <taxon>Terriglobales</taxon>
        <taxon>Acidobacteriaceae</taxon>
        <taxon>Edaphobacter</taxon>
    </lineage>
</organism>
<dbReference type="InterPro" id="IPR004358">
    <property type="entry name" value="Sig_transdc_His_kin-like_C"/>
</dbReference>
<dbReference type="InterPro" id="IPR052162">
    <property type="entry name" value="Sensor_kinase/Photoreceptor"/>
</dbReference>
<evidence type="ECO:0000259" key="8">
    <source>
        <dbReference type="PROSITE" id="PS50112"/>
    </source>
</evidence>
<sequence length="839" mass="94155">MALASALADSPSTILQTLADKVYELLHADSAGLSLLTKDETKFYWAAIAGAWQPHIGADVPRNSCPCGDVLDRNTPMLFTHWERRYEIFSRRIPVVEEGLFVPFYVNGEAVGTIWAFAHDSRRKFDAEDLRLLERTSSFASAAYQVVKSIENLKLEIEAREKAETAVRELASGLEMQVRVRTQELECSTRGLAEANEELQLQVGLLQLIPVAAWTLQPDGTPDFVNQNWLEYTGQALEYVQSNPEAWMSAIHPEDREGASKSFRDGVRLGQDFTMEARFRRALDGTYRWHLNRAVVLRDAGGKILRFVGTSTDIEDLKQSQEHLRRAEEKTRLIIDTALDAVITMDAQGTITSWNKQAEVIFGWSSPEAIGQHMSDMIIPEQDRMAHEHGIRHFLATGDGPILRRRIEVTAARRSGVEFPVELEVSPMKLDHEWIFSAFIRDITDSKRAEQKLRESELNLRQMTETIPEMLWSATPDGAIDYCNARVLDYTGFSAQEIMSRGWTKLLHPDDADRAVRVWSSCVATGNPYRVEVRTIHAADGTYRWCVTSALPLLDQQGRILKWYGTVVDMHDWKQAQEDLRNTQTEFAHMSRVMTMGELTASIAHEVNQPLAGIITNANTCLRMLAADPPNVDGASETARRTIRDGNRMSEVITRLRALYSKKDATMEPMDLNDAARDVIALLLSELQRNSVVLRIELADDIPLVAGDRVQLQQVILNLLRNASDAMSGVDDRLRLLLIRTGRDGGDQVRLTVKDAGVGFDPQVADRLFKAFYTTKNNGMGIGLSVCRSIIESHRGRLWATPNDSEGATFSFSIPYASKGERGDDRNRDAHSSDVTDAP</sequence>
<feature type="domain" description="PAS" evidence="8">
    <location>
        <begin position="327"/>
        <end position="398"/>
    </location>
</feature>
<dbReference type="SMART" id="SM00388">
    <property type="entry name" value="HisKA"/>
    <property type="match status" value="1"/>
</dbReference>
<dbReference type="InterPro" id="IPR035965">
    <property type="entry name" value="PAS-like_dom_sf"/>
</dbReference>
<dbReference type="NCBIfam" id="TIGR00229">
    <property type="entry name" value="sensory_box"/>
    <property type="match status" value="3"/>
</dbReference>
<dbReference type="AlphaFoldDB" id="A0AAU7D6F6"/>
<dbReference type="Pfam" id="PF02518">
    <property type="entry name" value="HATPase_c"/>
    <property type="match status" value="1"/>
</dbReference>
<dbReference type="InterPro" id="IPR000700">
    <property type="entry name" value="PAS-assoc_C"/>
</dbReference>
<name>A0AAU7D6F6_9BACT</name>
<keyword evidence="5" id="KW-0418">Kinase</keyword>
<dbReference type="SMART" id="SM00091">
    <property type="entry name" value="PAS"/>
    <property type="match status" value="3"/>
</dbReference>
<dbReference type="FunFam" id="3.30.450.20:FF:000099">
    <property type="entry name" value="Sensory box sensor histidine kinase"/>
    <property type="match status" value="2"/>
</dbReference>
<dbReference type="RefSeq" id="WP_348269614.1">
    <property type="nucleotide sequence ID" value="NZ_CP121195.1"/>
</dbReference>
<reference evidence="10" key="1">
    <citation type="submission" date="2023-03" db="EMBL/GenBank/DDBJ databases">
        <title>Edaphobacter sp.</title>
        <authorList>
            <person name="Huber K.J."/>
            <person name="Papendorf J."/>
            <person name="Pilke C."/>
            <person name="Bunk B."/>
            <person name="Sproeer C."/>
            <person name="Pester M."/>
        </authorList>
    </citation>
    <scope>NUCLEOTIDE SEQUENCE</scope>
    <source>
        <strain evidence="10">DSM 109920</strain>
    </source>
</reference>
<dbReference type="InterPro" id="IPR003594">
    <property type="entry name" value="HATPase_dom"/>
</dbReference>
<dbReference type="GO" id="GO:0006355">
    <property type="term" value="P:regulation of DNA-templated transcription"/>
    <property type="evidence" value="ECO:0007669"/>
    <property type="project" value="InterPro"/>
</dbReference>
<dbReference type="InterPro" id="IPR013655">
    <property type="entry name" value="PAS_fold_3"/>
</dbReference>
<evidence type="ECO:0000256" key="3">
    <source>
        <dbReference type="ARBA" id="ARBA00022553"/>
    </source>
</evidence>
<protein>
    <recommendedName>
        <fullName evidence="2">histidine kinase</fullName>
        <ecNumber evidence="2">2.7.13.3</ecNumber>
    </recommendedName>
</protein>
<dbReference type="Gene3D" id="3.30.565.10">
    <property type="entry name" value="Histidine kinase-like ATPase, C-terminal domain"/>
    <property type="match status" value="1"/>
</dbReference>
<evidence type="ECO:0000259" key="9">
    <source>
        <dbReference type="PROSITE" id="PS50113"/>
    </source>
</evidence>
<evidence type="ECO:0000256" key="5">
    <source>
        <dbReference type="ARBA" id="ARBA00022777"/>
    </source>
</evidence>
<feature type="domain" description="PAS" evidence="8">
    <location>
        <begin position="456"/>
        <end position="526"/>
    </location>
</feature>
<dbReference type="InterPro" id="IPR000014">
    <property type="entry name" value="PAS"/>
</dbReference>
<dbReference type="SUPFAM" id="SSF55874">
    <property type="entry name" value="ATPase domain of HSP90 chaperone/DNA topoisomerase II/histidine kinase"/>
    <property type="match status" value="1"/>
</dbReference>
<dbReference type="PRINTS" id="PR00344">
    <property type="entry name" value="BCTRLSENSOR"/>
</dbReference>
<dbReference type="InterPro" id="IPR013767">
    <property type="entry name" value="PAS_fold"/>
</dbReference>
<dbReference type="Gene3D" id="1.10.287.130">
    <property type="match status" value="1"/>
</dbReference>
<dbReference type="GO" id="GO:0000155">
    <property type="term" value="F:phosphorelay sensor kinase activity"/>
    <property type="evidence" value="ECO:0007669"/>
    <property type="project" value="InterPro"/>
</dbReference>
<evidence type="ECO:0000256" key="6">
    <source>
        <dbReference type="SAM" id="MobiDB-lite"/>
    </source>
</evidence>
<dbReference type="Pfam" id="PF00989">
    <property type="entry name" value="PAS"/>
    <property type="match status" value="1"/>
</dbReference>
<dbReference type="CDD" id="cd00130">
    <property type="entry name" value="PAS"/>
    <property type="match status" value="3"/>
</dbReference>
<evidence type="ECO:0000256" key="2">
    <source>
        <dbReference type="ARBA" id="ARBA00012438"/>
    </source>
</evidence>
<dbReference type="SUPFAM" id="SSF47384">
    <property type="entry name" value="Homodimeric domain of signal transducing histidine kinase"/>
    <property type="match status" value="1"/>
</dbReference>
<evidence type="ECO:0000313" key="10">
    <source>
        <dbReference type="EMBL" id="XBH12956.1"/>
    </source>
</evidence>
<comment type="catalytic activity">
    <reaction evidence="1">
        <text>ATP + protein L-histidine = ADP + protein N-phospho-L-histidine.</text>
        <dbReference type="EC" id="2.7.13.3"/>
    </reaction>
</comment>
<dbReference type="CDD" id="cd00082">
    <property type="entry name" value="HisKA"/>
    <property type="match status" value="1"/>
</dbReference>
<dbReference type="Gene3D" id="3.30.450.40">
    <property type="match status" value="1"/>
</dbReference>
<dbReference type="Pfam" id="PF00512">
    <property type="entry name" value="HisKA"/>
    <property type="match status" value="1"/>
</dbReference>
<feature type="domain" description="PAC" evidence="9">
    <location>
        <begin position="405"/>
        <end position="455"/>
    </location>
</feature>
<feature type="domain" description="PAC" evidence="9">
    <location>
        <begin position="529"/>
        <end position="582"/>
    </location>
</feature>
<dbReference type="PROSITE" id="PS50109">
    <property type="entry name" value="HIS_KIN"/>
    <property type="match status" value="1"/>
</dbReference>
<dbReference type="EC" id="2.7.13.3" evidence="2"/>
<feature type="region of interest" description="Disordered" evidence="6">
    <location>
        <begin position="815"/>
        <end position="839"/>
    </location>
</feature>
<accession>A0AAU7D6F6</accession>
<dbReference type="SMART" id="SM00086">
    <property type="entry name" value="PAC"/>
    <property type="match status" value="3"/>
</dbReference>
<proteinExistence type="predicted"/>
<feature type="compositionally biased region" description="Basic and acidic residues" evidence="6">
    <location>
        <begin position="819"/>
        <end position="839"/>
    </location>
</feature>
<dbReference type="InterPro" id="IPR036890">
    <property type="entry name" value="HATPase_C_sf"/>
</dbReference>
<dbReference type="PANTHER" id="PTHR43304">
    <property type="entry name" value="PHYTOCHROME-LIKE PROTEIN CPH1"/>
    <property type="match status" value="1"/>
</dbReference>
<dbReference type="InterPro" id="IPR003661">
    <property type="entry name" value="HisK_dim/P_dom"/>
</dbReference>
<dbReference type="InterPro" id="IPR029016">
    <property type="entry name" value="GAF-like_dom_sf"/>
</dbReference>
<dbReference type="InterPro" id="IPR001610">
    <property type="entry name" value="PAC"/>
</dbReference>
<dbReference type="InterPro" id="IPR005467">
    <property type="entry name" value="His_kinase_dom"/>
</dbReference>
<feature type="domain" description="Histidine kinase" evidence="7">
    <location>
        <begin position="602"/>
        <end position="818"/>
    </location>
</feature>
<dbReference type="InterPro" id="IPR003018">
    <property type="entry name" value="GAF"/>
</dbReference>
<gene>
    <name evidence="10" type="ORF">P8936_14835</name>
</gene>
<dbReference type="PROSITE" id="PS50113">
    <property type="entry name" value="PAC"/>
    <property type="match status" value="3"/>
</dbReference>
<keyword evidence="3" id="KW-0597">Phosphoprotein</keyword>
<dbReference type="SMART" id="SM00387">
    <property type="entry name" value="HATPase_c"/>
    <property type="match status" value="1"/>
</dbReference>
<keyword evidence="4" id="KW-0808">Transferase</keyword>
<dbReference type="Gene3D" id="3.30.450.20">
    <property type="entry name" value="PAS domain"/>
    <property type="match status" value="3"/>
</dbReference>
<dbReference type="PROSITE" id="PS50112">
    <property type="entry name" value="PAS"/>
    <property type="match status" value="2"/>
</dbReference>
<dbReference type="SMART" id="SM00065">
    <property type="entry name" value="GAF"/>
    <property type="match status" value="1"/>
</dbReference>
<dbReference type="EMBL" id="CP121195">
    <property type="protein sequence ID" value="XBH12956.1"/>
    <property type="molecule type" value="Genomic_DNA"/>
</dbReference>